<dbReference type="InterPro" id="IPR010998">
    <property type="entry name" value="Integrase_recombinase_N"/>
</dbReference>
<dbReference type="RefSeq" id="WP_007998929.1">
    <property type="nucleotide sequence ID" value="NZ_AOJI01000017.1"/>
</dbReference>
<evidence type="ECO:0000256" key="3">
    <source>
        <dbReference type="ARBA" id="ARBA00023172"/>
    </source>
</evidence>
<dbReference type="EMBL" id="AOJI01000017">
    <property type="protein sequence ID" value="EMA68807.1"/>
    <property type="molecule type" value="Genomic_DNA"/>
</dbReference>
<dbReference type="Gene3D" id="1.10.443.10">
    <property type="entry name" value="Intergrase catalytic core"/>
    <property type="match status" value="1"/>
</dbReference>
<dbReference type="Proteomes" id="UP000011575">
    <property type="component" value="Unassembled WGS sequence"/>
</dbReference>
<keyword evidence="8" id="KW-1185">Reference proteome</keyword>
<reference evidence="7 8" key="1">
    <citation type="journal article" date="2014" name="PLoS Genet.">
        <title>Phylogenetically driven sequencing of extremely halophilic archaea reveals strategies for static and dynamic osmo-response.</title>
        <authorList>
            <person name="Becker E.A."/>
            <person name="Seitzer P.M."/>
            <person name="Tritt A."/>
            <person name="Larsen D."/>
            <person name="Krusor M."/>
            <person name="Yao A.I."/>
            <person name="Wu D."/>
            <person name="Madern D."/>
            <person name="Eisen J.A."/>
            <person name="Darling A.E."/>
            <person name="Facciotti M.T."/>
        </authorList>
    </citation>
    <scope>NUCLEOTIDE SEQUENCE [LARGE SCALE GENOMIC DNA]</scope>
    <source>
        <strain evidence="7 8">JCM 13560</strain>
    </source>
</reference>
<evidence type="ECO:0000313" key="7">
    <source>
        <dbReference type="EMBL" id="EMA68807.1"/>
    </source>
</evidence>
<evidence type="ECO:0000313" key="8">
    <source>
        <dbReference type="Proteomes" id="UP000011575"/>
    </source>
</evidence>
<dbReference type="AlphaFoldDB" id="M0PFB0"/>
<dbReference type="OrthoDB" id="198497at2157"/>
<dbReference type="InterPro" id="IPR011010">
    <property type="entry name" value="DNA_brk_join_enz"/>
</dbReference>
<dbReference type="STRING" id="1230454.C461_04232"/>
<sequence length="337" mass="38640">MKPILEPIEPTDAVDLYLMEKKSEVSQWTHYSHGSRLGHFLRWCAEQGVDNLNDITGRDLKRYKLWRRDDGDINNVTLKTQMDTLRVFIRWCESIDAVSPDLSTKVESPDLDYDDNVRTVMLDSEDGEEVLAYLRKYKYCSLPHVVFELLWHTSLRRGAAVALDVDDYDPQTQQLNVRHRPDTGTPIKNKARGERTIALQGSVCQILDDWIATGRPKTTDDFGREPLLATNQGRAHGQTIQRYVYTYTRPCVYAGDCPIDRNIKTCEAAEAANQASKCPESVSPHAVRRGSITNYLKKEVPKPVLSDRANVSIDVLDMHYNEMTESEKAEQRRQFFE</sequence>
<evidence type="ECO:0000256" key="1">
    <source>
        <dbReference type="ARBA" id="ARBA00022908"/>
    </source>
</evidence>
<evidence type="ECO:0000256" key="2">
    <source>
        <dbReference type="ARBA" id="ARBA00023125"/>
    </source>
</evidence>
<dbReference type="PROSITE" id="PS51900">
    <property type="entry name" value="CB"/>
    <property type="match status" value="1"/>
</dbReference>
<dbReference type="GO" id="GO:0003677">
    <property type="term" value="F:DNA binding"/>
    <property type="evidence" value="ECO:0007669"/>
    <property type="project" value="UniProtKB-UniRule"/>
</dbReference>
<dbReference type="PROSITE" id="PS51898">
    <property type="entry name" value="TYR_RECOMBINASE"/>
    <property type="match status" value="1"/>
</dbReference>
<proteinExistence type="predicted"/>
<dbReference type="InterPro" id="IPR013762">
    <property type="entry name" value="Integrase-like_cat_sf"/>
</dbReference>
<feature type="domain" description="Core-binding (CB)" evidence="6">
    <location>
        <begin position="8"/>
        <end position="93"/>
    </location>
</feature>
<comment type="caution">
    <text evidence="7">The sequence shown here is derived from an EMBL/GenBank/DDBJ whole genome shotgun (WGS) entry which is preliminary data.</text>
</comment>
<evidence type="ECO:0000259" key="5">
    <source>
        <dbReference type="PROSITE" id="PS51898"/>
    </source>
</evidence>
<keyword evidence="2 4" id="KW-0238">DNA-binding</keyword>
<dbReference type="InterPro" id="IPR050090">
    <property type="entry name" value="Tyrosine_recombinase_XerCD"/>
</dbReference>
<feature type="domain" description="Tyr recombinase" evidence="5">
    <location>
        <begin position="117"/>
        <end position="333"/>
    </location>
</feature>
<name>M0PFB0_9EURY</name>
<keyword evidence="3" id="KW-0233">DNA recombination</keyword>
<accession>M0PFB0</accession>
<organism evidence="7 8">
    <name type="scientific">Halorubrum aidingense JCM 13560</name>
    <dbReference type="NCBI Taxonomy" id="1230454"/>
    <lineage>
        <taxon>Archaea</taxon>
        <taxon>Methanobacteriati</taxon>
        <taxon>Methanobacteriota</taxon>
        <taxon>Stenosarchaea group</taxon>
        <taxon>Halobacteria</taxon>
        <taxon>Halobacteriales</taxon>
        <taxon>Haloferacaceae</taxon>
        <taxon>Halorubrum</taxon>
    </lineage>
</organism>
<dbReference type="InterPro" id="IPR002104">
    <property type="entry name" value="Integrase_catalytic"/>
</dbReference>
<dbReference type="PANTHER" id="PTHR30349:SF41">
    <property type="entry name" value="INTEGRASE_RECOMBINASE PROTEIN MJ0367-RELATED"/>
    <property type="match status" value="1"/>
</dbReference>
<dbReference type="GO" id="GO:0006310">
    <property type="term" value="P:DNA recombination"/>
    <property type="evidence" value="ECO:0007669"/>
    <property type="project" value="UniProtKB-KW"/>
</dbReference>
<dbReference type="CDD" id="cd00397">
    <property type="entry name" value="DNA_BRE_C"/>
    <property type="match status" value="1"/>
</dbReference>
<dbReference type="PANTHER" id="PTHR30349">
    <property type="entry name" value="PHAGE INTEGRASE-RELATED"/>
    <property type="match status" value="1"/>
</dbReference>
<dbReference type="SUPFAM" id="SSF56349">
    <property type="entry name" value="DNA breaking-rejoining enzymes"/>
    <property type="match status" value="1"/>
</dbReference>
<gene>
    <name evidence="7" type="ORF">C461_04232</name>
</gene>
<dbReference type="InterPro" id="IPR044068">
    <property type="entry name" value="CB"/>
</dbReference>
<evidence type="ECO:0000259" key="6">
    <source>
        <dbReference type="PROSITE" id="PS51900"/>
    </source>
</evidence>
<protein>
    <submittedName>
        <fullName evidence="7">Integrase domain-containing protein SAM domain-containing protein</fullName>
    </submittedName>
</protein>
<keyword evidence="1" id="KW-0229">DNA integration</keyword>
<evidence type="ECO:0000256" key="4">
    <source>
        <dbReference type="PROSITE-ProRule" id="PRU01248"/>
    </source>
</evidence>
<dbReference type="GO" id="GO:0015074">
    <property type="term" value="P:DNA integration"/>
    <property type="evidence" value="ECO:0007669"/>
    <property type="project" value="UniProtKB-KW"/>
</dbReference>
<dbReference type="Gene3D" id="1.10.150.130">
    <property type="match status" value="1"/>
</dbReference>